<keyword evidence="2" id="KW-0378">Hydrolase</keyword>
<dbReference type="AlphaFoldDB" id="A0A2I9CZZ7"/>
<dbReference type="Pfam" id="PF12146">
    <property type="entry name" value="Hydrolase_4"/>
    <property type="match status" value="1"/>
</dbReference>
<reference evidence="3" key="1">
    <citation type="submission" date="2018-01" db="EMBL/GenBank/DDBJ databases">
        <title>Draft Genome Sequence of the Radioresistant Bacterium Deinococcus aerius TR0125, Isolated from the Higher Atmosphere above Japan.</title>
        <authorList>
            <person name="Satoh K."/>
            <person name="Arai H."/>
            <person name="Sanzen T."/>
            <person name="Kawaguchi Y."/>
            <person name="Hayashi H."/>
            <person name="Yokobori S."/>
            <person name="Yamagishi A."/>
            <person name="Oono Y."/>
            <person name="Narumi I."/>
        </authorList>
    </citation>
    <scope>NUCLEOTIDE SEQUENCE [LARGE SCALE GENOMIC DNA]</scope>
    <source>
        <strain evidence="3">TR0125</strain>
    </source>
</reference>
<dbReference type="OrthoDB" id="31158at2"/>
<keyword evidence="3" id="KW-1185">Reference proteome</keyword>
<sequence length="256" mass="27804">MSGPPYATPLIGTTPYAIERRVLAGIPCLIERPLDPPRGLVLVYHGVTASKEGNLGIFTRMVEAGWLVVLPDAVGHGERREASLTPETLGYRNFLRLCAVRTALEAHGLIDASHEVFGELPTAAVGISMGGFVAHYLALREKRVGQVVVISSEGVWDEPEVTVPLARRFVEAHRPVLHAEQAPPTRLLLLHGEADAVFPPPLHEATVAAYRRAYEQAGQADRFTAQIYPDTGHYTSPGMRDDAMAFLSTPNLFPAS</sequence>
<accession>A0A2I9CZZ7</accession>
<dbReference type="InterPro" id="IPR022742">
    <property type="entry name" value="Hydrolase_4"/>
</dbReference>
<proteinExistence type="predicted"/>
<dbReference type="RefSeq" id="WP_103131131.1">
    <property type="nucleotide sequence ID" value="NZ_BFAG01000018.1"/>
</dbReference>
<name>A0A2I9CZZ7_9DEIO</name>
<dbReference type="InterPro" id="IPR050261">
    <property type="entry name" value="FrsA_esterase"/>
</dbReference>
<protein>
    <submittedName>
        <fullName evidence="2">Hydrolase of the alpha/beta superfamily</fullName>
    </submittedName>
</protein>
<organism evidence="2 3">
    <name type="scientific">Deinococcus aerius</name>
    <dbReference type="NCBI Taxonomy" id="200253"/>
    <lineage>
        <taxon>Bacteria</taxon>
        <taxon>Thermotogati</taxon>
        <taxon>Deinococcota</taxon>
        <taxon>Deinococci</taxon>
        <taxon>Deinococcales</taxon>
        <taxon>Deinococcaceae</taxon>
        <taxon>Deinococcus</taxon>
    </lineage>
</organism>
<dbReference type="GO" id="GO:0016787">
    <property type="term" value="F:hydrolase activity"/>
    <property type="evidence" value="ECO:0007669"/>
    <property type="project" value="UniProtKB-KW"/>
</dbReference>
<evidence type="ECO:0000259" key="1">
    <source>
        <dbReference type="Pfam" id="PF12146"/>
    </source>
</evidence>
<evidence type="ECO:0000313" key="2">
    <source>
        <dbReference type="EMBL" id="GBF07832.1"/>
    </source>
</evidence>
<dbReference type="SUPFAM" id="SSF53474">
    <property type="entry name" value="alpha/beta-Hydrolases"/>
    <property type="match status" value="1"/>
</dbReference>
<dbReference type="Gene3D" id="3.40.50.1820">
    <property type="entry name" value="alpha/beta hydrolase"/>
    <property type="match status" value="1"/>
</dbReference>
<comment type="caution">
    <text evidence="2">The sequence shown here is derived from an EMBL/GenBank/DDBJ whole genome shotgun (WGS) entry which is preliminary data.</text>
</comment>
<evidence type="ECO:0000313" key="3">
    <source>
        <dbReference type="Proteomes" id="UP000236569"/>
    </source>
</evidence>
<dbReference type="EMBL" id="BFAG01000018">
    <property type="protein sequence ID" value="GBF07832.1"/>
    <property type="molecule type" value="Genomic_DNA"/>
</dbReference>
<gene>
    <name evidence="2" type="ORF">DAERI_180023</name>
</gene>
<feature type="domain" description="Serine aminopeptidase S33" evidence="1">
    <location>
        <begin position="36"/>
        <end position="167"/>
    </location>
</feature>
<dbReference type="InterPro" id="IPR029058">
    <property type="entry name" value="AB_hydrolase_fold"/>
</dbReference>
<dbReference type="PANTHER" id="PTHR22946">
    <property type="entry name" value="DIENELACTONE HYDROLASE DOMAIN-CONTAINING PROTEIN-RELATED"/>
    <property type="match status" value="1"/>
</dbReference>
<dbReference type="Proteomes" id="UP000236569">
    <property type="component" value="Unassembled WGS sequence"/>
</dbReference>